<sequence length="129" mass="15034">MNREQFETKLNEVYKGAVKPLTAYYNERAVMVYKCNDCGVSFFGKPNHMVGKKHQQHLCNMPYGDKDGTRLDHVGGKNKPRSNKSDNKKLEKQIEELIWNDYSYQQIAKELKVNPDIIKDYFKSEGLID</sequence>
<keyword evidence="1" id="KW-0808">Transferase</keyword>
<gene>
    <name evidence="1" type="ORF">I6G80_22285</name>
</gene>
<protein>
    <submittedName>
        <fullName evidence="1">Adenylate kinase</fullName>
    </submittedName>
</protein>
<dbReference type="RefSeq" id="WP_017474991.1">
    <property type="nucleotide sequence ID" value="NZ_CAMFKN010000005.1"/>
</dbReference>
<accession>A0AB37GJX6</accession>
<name>A0AB37GJX6_BACLI</name>
<dbReference type="AlphaFoldDB" id="A0AB37GJX6"/>
<reference evidence="1 2" key="1">
    <citation type="submission" date="2020-12" db="EMBL/GenBank/DDBJ databases">
        <title>FDA dAtabase for Regulatory Grade micrObial Sequences (FDA-ARGOS): Supporting development and validation of Infectious Disease Dx tests.</title>
        <authorList>
            <person name="Nelson B."/>
            <person name="Plummer A."/>
            <person name="Tallon L."/>
            <person name="Sadzewicz L."/>
            <person name="Zhao X."/>
            <person name="Boylan J."/>
            <person name="Ott S."/>
            <person name="Bowen H."/>
            <person name="Vavikolanu K."/>
            <person name="Mehta A."/>
            <person name="Aluvathingal J."/>
            <person name="Nadendla S."/>
            <person name="Myers T."/>
            <person name="Yan Y."/>
            <person name="Sichtig H."/>
        </authorList>
    </citation>
    <scope>NUCLEOTIDE SEQUENCE [LARGE SCALE GENOMIC DNA]</scope>
    <source>
        <strain evidence="1 2">FDAARGOS_923</strain>
    </source>
</reference>
<dbReference type="EMBL" id="CP065647">
    <property type="protein sequence ID" value="QPR72501.1"/>
    <property type="molecule type" value="Genomic_DNA"/>
</dbReference>
<evidence type="ECO:0000313" key="2">
    <source>
        <dbReference type="Proteomes" id="UP000595038"/>
    </source>
</evidence>
<keyword evidence="1" id="KW-0418">Kinase</keyword>
<evidence type="ECO:0000313" key="1">
    <source>
        <dbReference type="EMBL" id="QPR72501.1"/>
    </source>
</evidence>
<dbReference type="GO" id="GO:0016301">
    <property type="term" value="F:kinase activity"/>
    <property type="evidence" value="ECO:0007669"/>
    <property type="project" value="UniProtKB-KW"/>
</dbReference>
<proteinExistence type="predicted"/>
<dbReference type="Proteomes" id="UP000595038">
    <property type="component" value="Chromosome"/>
</dbReference>
<organism evidence="1 2">
    <name type="scientific">Bacillus licheniformis</name>
    <dbReference type="NCBI Taxonomy" id="1402"/>
    <lineage>
        <taxon>Bacteria</taxon>
        <taxon>Bacillati</taxon>
        <taxon>Bacillota</taxon>
        <taxon>Bacilli</taxon>
        <taxon>Bacillales</taxon>
        <taxon>Bacillaceae</taxon>
        <taxon>Bacillus</taxon>
    </lineage>
</organism>